<gene>
    <name evidence="3" type="ORF">PHMEG_00039269</name>
</gene>
<protein>
    <recommendedName>
        <fullName evidence="2">RNase H type-1 domain-containing protein</fullName>
    </recommendedName>
</protein>
<name>A0A225UFD4_9STRA</name>
<reference evidence="4" key="1">
    <citation type="submission" date="2017-03" db="EMBL/GenBank/DDBJ databases">
        <title>Phytopthora megakarya and P. palmivora, two closely related causual agents of cacao black pod achieved similar genome size and gene model numbers by different mechanisms.</title>
        <authorList>
            <person name="Ali S."/>
            <person name="Shao J."/>
            <person name="Larry D.J."/>
            <person name="Kronmiller B."/>
            <person name="Shen D."/>
            <person name="Strem M.D."/>
            <person name="Melnick R.L."/>
            <person name="Guiltinan M.J."/>
            <person name="Tyler B.M."/>
            <person name="Meinhardt L.W."/>
            <person name="Bailey B.A."/>
        </authorList>
    </citation>
    <scope>NUCLEOTIDE SEQUENCE [LARGE SCALE GENOMIC DNA]</scope>
    <source>
        <strain evidence="4">zdho120</strain>
    </source>
</reference>
<dbReference type="OrthoDB" id="126704at2759"/>
<feature type="domain" description="RNase H type-1" evidence="2">
    <location>
        <begin position="106"/>
        <end position="226"/>
    </location>
</feature>
<organism evidence="3 4">
    <name type="scientific">Phytophthora megakarya</name>
    <dbReference type="NCBI Taxonomy" id="4795"/>
    <lineage>
        <taxon>Eukaryota</taxon>
        <taxon>Sar</taxon>
        <taxon>Stramenopiles</taxon>
        <taxon>Oomycota</taxon>
        <taxon>Peronosporomycetes</taxon>
        <taxon>Peronosporales</taxon>
        <taxon>Peronosporaceae</taxon>
        <taxon>Phytophthora</taxon>
    </lineage>
</organism>
<dbReference type="Proteomes" id="UP000198211">
    <property type="component" value="Unassembled WGS sequence"/>
</dbReference>
<dbReference type="Pfam" id="PF13456">
    <property type="entry name" value="RVT_3"/>
    <property type="match status" value="1"/>
</dbReference>
<evidence type="ECO:0000256" key="1">
    <source>
        <dbReference type="SAM" id="MobiDB-lite"/>
    </source>
</evidence>
<dbReference type="GO" id="GO:0003676">
    <property type="term" value="F:nucleic acid binding"/>
    <property type="evidence" value="ECO:0007669"/>
    <property type="project" value="InterPro"/>
</dbReference>
<dbReference type="InterPro" id="IPR012337">
    <property type="entry name" value="RNaseH-like_sf"/>
</dbReference>
<accession>A0A225UFD4</accession>
<proteinExistence type="predicted"/>
<dbReference type="CDD" id="cd09279">
    <property type="entry name" value="RNase_HI_like"/>
    <property type="match status" value="1"/>
</dbReference>
<comment type="caution">
    <text evidence="3">The sequence shown here is derived from an EMBL/GenBank/DDBJ whole genome shotgun (WGS) entry which is preliminary data.</text>
</comment>
<dbReference type="Gene3D" id="3.30.420.10">
    <property type="entry name" value="Ribonuclease H-like superfamily/Ribonuclease H"/>
    <property type="match status" value="1"/>
</dbReference>
<dbReference type="STRING" id="4795.A0A225UFD4"/>
<dbReference type="PANTHER" id="PTHR47723">
    <property type="entry name" value="OS05G0353850 PROTEIN"/>
    <property type="match status" value="1"/>
</dbReference>
<dbReference type="SUPFAM" id="SSF53098">
    <property type="entry name" value="Ribonuclease H-like"/>
    <property type="match status" value="1"/>
</dbReference>
<feature type="compositionally biased region" description="Low complexity" evidence="1">
    <location>
        <begin position="265"/>
        <end position="277"/>
    </location>
</feature>
<dbReference type="EMBL" id="NBNE01019155">
    <property type="protein sequence ID" value="OWY91927.1"/>
    <property type="molecule type" value="Genomic_DNA"/>
</dbReference>
<dbReference type="AlphaFoldDB" id="A0A225UFD4"/>
<keyword evidence="4" id="KW-1185">Reference proteome</keyword>
<dbReference type="GO" id="GO:0004523">
    <property type="term" value="F:RNA-DNA hybrid ribonuclease activity"/>
    <property type="evidence" value="ECO:0007669"/>
    <property type="project" value="InterPro"/>
</dbReference>
<evidence type="ECO:0000259" key="2">
    <source>
        <dbReference type="Pfam" id="PF13456"/>
    </source>
</evidence>
<evidence type="ECO:0000313" key="3">
    <source>
        <dbReference type="EMBL" id="OWY91927.1"/>
    </source>
</evidence>
<dbReference type="InterPro" id="IPR053151">
    <property type="entry name" value="RNase_H-like"/>
</dbReference>
<feature type="compositionally biased region" description="Basic and acidic residues" evidence="1">
    <location>
        <begin position="296"/>
        <end position="309"/>
    </location>
</feature>
<dbReference type="PANTHER" id="PTHR47723:SF19">
    <property type="entry name" value="POLYNUCLEOTIDYL TRANSFERASE, RIBONUCLEASE H-LIKE SUPERFAMILY PROTEIN"/>
    <property type="match status" value="1"/>
</dbReference>
<feature type="compositionally biased region" description="Polar residues" evidence="1">
    <location>
        <begin position="251"/>
        <end position="260"/>
    </location>
</feature>
<evidence type="ECO:0000313" key="4">
    <source>
        <dbReference type="Proteomes" id="UP000198211"/>
    </source>
</evidence>
<feature type="region of interest" description="Disordered" evidence="1">
    <location>
        <begin position="229"/>
        <end position="309"/>
    </location>
</feature>
<dbReference type="InterPro" id="IPR002156">
    <property type="entry name" value="RNaseH_domain"/>
</dbReference>
<dbReference type="InterPro" id="IPR036397">
    <property type="entry name" value="RNaseH_sf"/>
</dbReference>
<sequence>MITSCSEKKIRVYTRYSVLAWLFKSKTVDGRCLKWAVNLSPWDLDIRRVENDEDGLAAILGAGITPRERLDEVAETLVPEKGSRIKTPPVSLEMLSSDHIGHLLSFDGAAKRDGSGGAACILWSLPSWEIAAATGHFLEKATVNEAEYSGLVKGMQLALDMGVRELVVVGDSRLAIQQLQGVIGCTQPHLLRLLQEAEELQARFKSLRLVHVKRDFNAAADYISKRVIQDQSSLESKQDKATEEQVPGNGANDSGANDSGINELGTDGPGTNDPGTNESGTDGLEDEPTAASRIPDCQHPEEDPEDRPW</sequence>